<sequence>MTSNKDKNKKANEILYAFSIIG</sequence>
<comment type="caution">
    <text evidence="1">The sequence shown here is derived from an EMBL/GenBank/DDBJ whole genome shotgun (WGS) entry which is preliminary data.</text>
</comment>
<evidence type="ECO:0000313" key="2">
    <source>
        <dbReference type="Proteomes" id="UP001208624"/>
    </source>
</evidence>
<accession>A0AAP3A2B0</accession>
<feature type="non-terminal residue" evidence="1">
    <location>
        <position position="22"/>
    </location>
</feature>
<gene>
    <name evidence="1" type="ORF">OFN31_25440</name>
</gene>
<dbReference type="Proteomes" id="UP001208624">
    <property type="component" value="Unassembled WGS sequence"/>
</dbReference>
<dbReference type="EMBL" id="JAOVKC010000097">
    <property type="protein sequence ID" value="MCV5625021.1"/>
    <property type="molecule type" value="Genomic_DNA"/>
</dbReference>
<protein>
    <submittedName>
        <fullName evidence="1">Colicin-B</fullName>
    </submittedName>
</protein>
<organism evidence="1 2">
    <name type="scientific">Escherichia coli</name>
    <dbReference type="NCBI Taxonomy" id="562"/>
    <lineage>
        <taxon>Bacteria</taxon>
        <taxon>Pseudomonadati</taxon>
        <taxon>Pseudomonadota</taxon>
        <taxon>Gammaproteobacteria</taxon>
        <taxon>Enterobacterales</taxon>
        <taxon>Enterobacteriaceae</taxon>
        <taxon>Escherichia</taxon>
    </lineage>
</organism>
<name>A0AAP3A2B0_ECOLX</name>
<dbReference type="AlphaFoldDB" id="A0AAP3A2B0"/>
<reference evidence="1" key="1">
    <citation type="submission" date="2023-06" db="EMBL/GenBank/DDBJ databases">
        <title>Deciphering the underlying mechanisms mediating the transmission of blaNDM gene from human to animals in China.</title>
        <authorList>
            <person name="Chen K."/>
            <person name="Chen S."/>
        </authorList>
    </citation>
    <scope>NUCLEOTIDE SEQUENCE</scope>
    <source>
        <strain evidence="1">1199</strain>
    </source>
</reference>
<evidence type="ECO:0000313" key="1">
    <source>
        <dbReference type="EMBL" id="MCV5625021.1"/>
    </source>
</evidence>
<proteinExistence type="predicted"/>